<protein>
    <submittedName>
        <fullName evidence="1">Uncharacterized protein</fullName>
    </submittedName>
</protein>
<dbReference type="KEGG" id="ssl:SS1G_04481"/>
<dbReference type="EMBL" id="CH476625">
    <property type="protein sequence ID" value="EDO02005.1"/>
    <property type="molecule type" value="Genomic_DNA"/>
</dbReference>
<reference evidence="2" key="1">
    <citation type="journal article" date="2011" name="PLoS Genet.">
        <title>Genomic analysis of the necrotrophic fungal pathogens Sclerotinia sclerotiorum and Botrytis cinerea.</title>
        <authorList>
            <person name="Amselem J."/>
            <person name="Cuomo C.A."/>
            <person name="van Kan J.A."/>
            <person name="Viaud M."/>
            <person name="Benito E.P."/>
            <person name="Couloux A."/>
            <person name="Coutinho P.M."/>
            <person name="de Vries R.P."/>
            <person name="Dyer P.S."/>
            <person name="Fillinger S."/>
            <person name="Fournier E."/>
            <person name="Gout L."/>
            <person name="Hahn M."/>
            <person name="Kohn L."/>
            <person name="Lapalu N."/>
            <person name="Plummer K.M."/>
            <person name="Pradier J.M."/>
            <person name="Quevillon E."/>
            <person name="Sharon A."/>
            <person name="Simon A."/>
            <person name="ten Have A."/>
            <person name="Tudzynski B."/>
            <person name="Tudzynski P."/>
            <person name="Wincker P."/>
            <person name="Andrew M."/>
            <person name="Anthouard V."/>
            <person name="Beever R.E."/>
            <person name="Beffa R."/>
            <person name="Benoit I."/>
            <person name="Bouzid O."/>
            <person name="Brault B."/>
            <person name="Chen Z."/>
            <person name="Choquer M."/>
            <person name="Collemare J."/>
            <person name="Cotton P."/>
            <person name="Danchin E.G."/>
            <person name="Da Silva C."/>
            <person name="Gautier A."/>
            <person name="Giraud C."/>
            <person name="Giraud T."/>
            <person name="Gonzalez C."/>
            <person name="Grossetete S."/>
            <person name="Guldener U."/>
            <person name="Henrissat B."/>
            <person name="Howlett B.J."/>
            <person name="Kodira C."/>
            <person name="Kretschmer M."/>
            <person name="Lappartient A."/>
            <person name="Leroch M."/>
            <person name="Levis C."/>
            <person name="Mauceli E."/>
            <person name="Neuveglise C."/>
            <person name="Oeser B."/>
            <person name="Pearson M."/>
            <person name="Poulain J."/>
            <person name="Poussereau N."/>
            <person name="Quesneville H."/>
            <person name="Rascle C."/>
            <person name="Schumacher J."/>
            <person name="Segurens B."/>
            <person name="Sexton A."/>
            <person name="Silva E."/>
            <person name="Sirven C."/>
            <person name="Soanes D.M."/>
            <person name="Talbot N.J."/>
            <person name="Templeton M."/>
            <person name="Yandava C."/>
            <person name="Yarden O."/>
            <person name="Zeng Q."/>
            <person name="Rollins J.A."/>
            <person name="Lebrun M.H."/>
            <person name="Dickman M."/>
        </authorList>
    </citation>
    <scope>NUCLEOTIDE SEQUENCE [LARGE SCALE GENOMIC DNA]</scope>
    <source>
        <strain evidence="2">ATCC 18683 / 1980 / Ss-1</strain>
    </source>
</reference>
<gene>
    <name evidence="1" type="ORF">SS1G_04481</name>
</gene>
<organism evidence="1 2">
    <name type="scientific">Sclerotinia sclerotiorum (strain ATCC 18683 / 1980 / Ss-1)</name>
    <name type="common">White mold</name>
    <name type="synonym">Whetzelinia sclerotiorum</name>
    <dbReference type="NCBI Taxonomy" id="665079"/>
    <lineage>
        <taxon>Eukaryota</taxon>
        <taxon>Fungi</taxon>
        <taxon>Dikarya</taxon>
        <taxon>Ascomycota</taxon>
        <taxon>Pezizomycotina</taxon>
        <taxon>Leotiomycetes</taxon>
        <taxon>Helotiales</taxon>
        <taxon>Sclerotiniaceae</taxon>
        <taxon>Sclerotinia</taxon>
    </lineage>
</organism>
<accession>A7EGN9</accession>
<keyword evidence="2" id="KW-1185">Reference proteome</keyword>
<dbReference type="InParanoid" id="A7EGN9"/>
<evidence type="ECO:0000313" key="1">
    <source>
        <dbReference type="EMBL" id="EDO02005.1"/>
    </source>
</evidence>
<dbReference type="RefSeq" id="XP_001594673.1">
    <property type="nucleotide sequence ID" value="XM_001594623.1"/>
</dbReference>
<name>A7EGN9_SCLS1</name>
<dbReference type="Proteomes" id="UP000001312">
    <property type="component" value="Unassembled WGS sequence"/>
</dbReference>
<evidence type="ECO:0000313" key="2">
    <source>
        <dbReference type="Proteomes" id="UP000001312"/>
    </source>
</evidence>
<sequence length="66" mass="7833">MDVLDQYYRKVFEESGWKIMVRVVRIGMSIDSEIMGFEREWIVIVVLLGEKEGDFMVEEEEDEGQN</sequence>
<dbReference type="AlphaFoldDB" id="A7EGN9"/>
<dbReference type="HOGENOM" id="CLU_2832712_0_0_1"/>
<dbReference type="GeneID" id="5490614"/>
<proteinExistence type="predicted"/>